<dbReference type="InterPro" id="IPR006683">
    <property type="entry name" value="Thioestr_dom"/>
</dbReference>
<dbReference type="Proteomes" id="UP000537862">
    <property type="component" value="Unassembled WGS sequence"/>
</dbReference>
<proteinExistence type="predicted"/>
<dbReference type="Gene3D" id="3.10.129.10">
    <property type="entry name" value="Hotdog Thioesterase"/>
    <property type="match status" value="1"/>
</dbReference>
<dbReference type="AlphaFoldDB" id="A0A849NZL2"/>
<gene>
    <name evidence="2" type="ORF">HKX39_00170</name>
</gene>
<dbReference type="SUPFAM" id="SSF54637">
    <property type="entry name" value="Thioesterase/thiol ester dehydrase-isomerase"/>
    <property type="match status" value="1"/>
</dbReference>
<evidence type="ECO:0000313" key="2">
    <source>
        <dbReference type="EMBL" id="NOL50590.1"/>
    </source>
</evidence>
<reference evidence="2 3" key="1">
    <citation type="submission" date="2020-05" db="EMBL/GenBank/DDBJ databases">
        <authorList>
            <person name="Niu N."/>
        </authorList>
    </citation>
    <scope>NUCLEOTIDE SEQUENCE [LARGE SCALE GENOMIC DNA]</scope>
    <source>
        <strain evidence="2 3">3340-03</strain>
    </source>
</reference>
<sequence length="140" mass="15440">MSEIAIPAGFEKLDRDSPFSDLSGPYYEKKENGKHIALGLRVGHHHLNKIRLTHGGVYMTLADNAFGDAILSYFDIPVTNVTVSFSGQFLASSKEGDWLEATVQFNKVGKKLLFATCRILNGDTLVFTADAIFSVMPKKE</sequence>
<organism evidence="2 3">
    <name type="scientific">Pelistega suis</name>
    <dbReference type="NCBI Taxonomy" id="1631957"/>
    <lineage>
        <taxon>Bacteria</taxon>
        <taxon>Pseudomonadati</taxon>
        <taxon>Pseudomonadota</taxon>
        <taxon>Betaproteobacteria</taxon>
        <taxon>Burkholderiales</taxon>
        <taxon>Alcaligenaceae</taxon>
        <taxon>Pelistega</taxon>
    </lineage>
</organism>
<dbReference type="GO" id="GO:0016790">
    <property type="term" value="F:thiolester hydrolase activity"/>
    <property type="evidence" value="ECO:0007669"/>
    <property type="project" value="UniProtKB-ARBA"/>
</dbReference>
<keyword evidence="3" id="KW-1185">Reference proteome</keyword>
<dbReference type="Pfam" id="PF03061">
    <property type="entry name" value="4HBT"/>
    <property type="match status" value="1"/>
</dbReference>
<name>A0A849NZL2_9BURK</name>
<protein>
    <submittedName>
        <fullName evidence="2">PaaI family thioesterase</fullName>
    </submittedName>
</protein>
<feature type="domain" description="Thioesterase" evidence="1">
    <location>
        <begin position="53"/>
        <end position="125"/>
    </location>
</feature>
<comment type="caution">
    <text evidence="2">The sequence shown here is derived from an EMBL/GenBank/DDBJ whole genome shotgun (WGS) entry which is preliminary data.</text>
</comment>
<evidence type="ECO:0000259" key="1">
    <source>
        <dbReference type="Pfam" id="PF03061"/>
    </source>
</evidence>
<dbReference type="InterPro" id="IPR029069">
    <property type="entry name" value="HotDog_dom_sf"/>
</dbReference>
<dbReference type="EMBL" id="JABGBN010000001">
    <property type="protein sequence ID" value="NOL50590.1"/>
    <property type="molecule type" value="Genomic_DNA"/>
</dbReference>
<evidence type="ECO:0000313" key="3">
    <source>
        <dbReference type="Proteomes" id="UP000537862"/>
    </source>
</evidence>
<accession>A0A849NZL2</accession>
<dbReference type="RefSeq" id="WP_171679301.1">
    <property type="nucleotide sequence ID" value="NZ_JABGBN010000001.1"/>
</dbReference>
<dbReference type="CDD" id="cd03443">
    <property type="entry name" value="PaaI_thioesterase"/>
    <property type="match status" value="1"/>
</dbReference>